<organism evidence="2 3">
    <name type="scientific">Timema podura</name>
    <name type="common">Walking stick</name>
    <dbReference type="NCBI Taxonomy" id="61482"/>
    <lineage>
        <taxon>Eukaryota</taxon>
        <taxon>Metazoa</taxon>
        <taxon>Ecdysozoa</taxon>
        <taxon>Arthropoda</taxon>
        <taxon>Hexapoda</taxon>
        <taxon>Insecta</taxon>
        <taxon>Pterygota</taxon>
        <taxon>Neoptera</taxon>
        <taxon>Polyneoptera</taxon>
        <taxon>Phasmatodea</taxon>
        <taxon>Timematodea</taxon>
        <taxon>Timematoidea</taxon>
        <taxon>Timematidae</taxon>
        <taxon>Timema</taxon>
    </lineage>
</organism>
<evidence type="ECO:0000256" key="1">
    <source>
        <dbReference type="SAM" id="MobiDB-lite"/>
    </source>
</evidence>
<sequence>MLLGTENESEVTGGTLDRNTHLPSNVTAVPWTSWMSQQERPTLMMIQERTRPQRKI</sequence>
<evidence type="ECO:0000313" key="2">
    <source>
        <dbReference type="EMBL" id="CAG2064283.1"/>
    </source>
</evidence>
<evidence type="ECO:0000313" key="3">
    <source>
        <dbReference type="Proteomes" id="UP001153148"/>
    </source>
</evidence>
<gene>
    <name evidence="2" type="ORF">TPAB3V08_LOCUS11230</name>
</gene>
<name>A0ABN7P8Y7_TIMPD</name>
<dbReference type="Proteomes" id="UP001153148">
    <property type="component" value="Unassembled WGS sequence"/>
</dbReference>
<comment type="caution">
    <text evidence="2">The sequence shown here is derived from an EMBL/GenBank/DDBJ whole genome shotgun (WGS) entry which is preliminary data.</text>
</comment>
<keyword evidence="3" id="KW-1185">Reference proteome</keyword>
<proteinExistence type="predicted"/>
<protein>
    <submittedName>
        <fullName evidence="2">Uncharacterized protein</fullName>
    </submittedName>
</protein>
<accession>A0ABN7P8Y7</accession>
<dbReference type="EMBL" id="CAJPIN010032944">
    <property type="protein sequence ID" value="CAG2064283.1"/>
    <property type="molecule type" value="Genomic_DNA"/>
</dbReference>
<reference evidence="2" key="1">
    <citation type="submission" date="2021-03" db="EMBL/GenBank/DDBJ databases">
        <authorList>
            <person name="Tran Van P."/>
        </authorList>
    </citation>
    <scope>NUCLEOTIDE SEQUENCE</scope>
</reference>
<feature type="region of interest" description="Disordered" evidence="1">
    <location>
        <begin position="1"/>
        <end position="24"/>
    </location>
</feature>